<reference evidence="3" key="2">
    <citation type="journal article" date="2008" name="Nucleic Acids Res.">
        <title>The rice annotation project database (RAP-DB): 2008 update.</title>
        <authorList>
            <consortium name="The rice annotation project (RAP)"/>
        </authorList>
    </citation>
    <scope>GENOME REANNOTATION</scope>
    <source>
        <strain evidence="3">cv. Nipponbare</strain>
    </source>
</reference>
<evidence type="ECO:0000256" key="1">
    <source>
        <dbReference type="SAM" id="MobiDB-lite"/>
    </source>
</evidence>
<evidence type="ECO:0000313" key="3">
    <source>
        <dbReference type="Proteomes" id="UP000000763"/>
    </source>
</evidence>
<dbReference type="EMBL" id="AP008210">
    <property type="protein sequence ID" value="BAF16082.1"/>
    <property type="molecule type" value="Genomic_DNA"/>
</dbReference>
<protein>
    <submittedName>
        <fullName evidence="2">Os04g0664300 protein</fullName>
    </submittedName>
</protein>
<dbReference type="Proteomes" id="UP000000763">
    <property type="component" value="Chromosome 4"/>
</dbReference>
<accession>A0A0P0WG00</accession>
<sequence>MEPLAAAERASWRTLVGRRSVKAVMEPLAVAERASWRTLVGRRSVKEKILATTNWNSSSIPSTSWSVRAPEAVVVLVATRWMEPRPSSRAVTRRASGPPLAAGV</sequence>
<evidence type="ECO:0000313" key="2">
    <source>
        <dbReference type="EMBL" id="BAF16082.1"/>
    </source>
</evidence>
<dbReference type="OMA" id="TRWMEPR"/>
<reference evidence="2 3" key="1">
    <citation type="journal article" date="2005" name="Nature">
        <title>The map-based sequence of the rice genome.</title>
        <authorList>
            <consortium name="International rice genome sequencing project (IRGSP)"/>
            <person name="Matsumoto T."/>
            <person name="Wu J."/>
            <person name="Kanamori H."/>
            <person name="Katayose Y."/>
            <person name="Fujisawa M."/>
            <person name="Namiki N."/>
            <person name="Mizuno H."/>
            <person name="Yamamoto K."/>
            <person name="Antonio B.A."/>
            <person name="Baba T."/>
            <person name="Sakata K."/>
            <person name="Nagamura Y."/>
            <person name="Aoki H."/>
            <person name="Arikawa K."/>
            <person name="Arita K."/>
            <person name="Bito T."/>
            <person name="Chiden Y."/>
            <person name="Fujitsuka N."/>
            <person name="Fukunaka R."/>
            <person name="Hamada M."/>
            <person name="Harada C."/>
            <person name="Hayashi A."/>
            <person name="Hijishita S."/>
            <person name="Honda M."/>
            <person name="Hosokawa S."/>
            <person name="Ichikawa Y."/>
            <person name="Idonuma A."/>
            <person name="Iijima M."/>
            <person name="Ikeda M."/>
            <person name="Ikeno M."/>
            <person name="Ito K."/>
            <person name="Ito S."/>
            <person name="Ito T."/>
            <person name="Ito Y."/>
            <person name="Ito Y."/>
            <person name="Iwabuchi A."/>
            <person name="Kamiya K."/>
            <person name="Karasawa W."/>
            <person name="Kurita K."/>
            <person name="Katagiri S."/>
            <person name="Kikuta A."/>
            <person name="Kobayashi H."/>
            <person name="Kobayashi N."/>
            <person name="Machita K."/>
            <person name="Maehara T."/>
            <person name="Masukawa M."/>
            <person name="Mizubayashi T."/>
            <person name="Mukai Y."/>
            <person name="Nagasaki H."/>
            <person name="Nagata Y."/>
            <person name="Naito S."/>
            <person name="Nakashima M."/>
            <person name="Nakama Y."/>
            <person name="Nakamichi Y."/>
            <person name="Nakamura M."/>
            <person name="Meguro A."/>
            <person name="Negishi M."/>
            <person name="Ohta I."/>
            <person name="Ohta T."/>
            <person name="Okamoto M."/>
            <person name="Ono N."/>
            <person name="Saji S."/>
            <person name="Sakaguchi M."/>
            <person name="Sakai K."/>
            <person name="Shibata M."/>
            <person name="Shimokawa T."/>
            <person name="Song J."/>
            <person name="Takazaki Y."/>
            <person name="Terasawa K."/>
            <person name="Tsugane M."/>
            <person name="Tsuji K."/>
            <person name="Ueda S."/>
            <person name="Waki K."/>
            <person name="Yamagata H."/>
            <person name="Yamamoto M."/>
            <person name="Yamamoto S."/>
            <person name="Yamane H."/>
            <person name="Yoshiki S."/>
            <person name="Yoshihara R."/>
            <person name="Yukawa K."/>
            <person name="Zhong H."/>
            <person name="Yano M."/>
            <person name="Yuan Q."/>
            <person name="Ouyang S."/>
            <person name="Liu J."/>
            <person name="Jones K.M."/>
            <person name="Gansberger K."/>
            <person name="Moffat K."/>
            <person name="Hill J."/>
            <person name="Bera J."/>
            <person name="Fadrosh D."/>
            <person name="Jin S."/>
            <person name="Johri S."/>
            <person name="Kim M."/>
            <person name="Overton L."/>
            <person name="Reardon M."/>
            <person name="Tsitrin T."/>
            <person name="Vuong H."/>
            <person name="Weaver B."/>
            <person name="Ciecko A."/>
            <person name="Tallon L."/>
            <person name="Jackson J."/>
            <person name="Pai G."/>
            <person name="Aken S.V."/>
            <person name="Utterback T."/>
            <person name="Reidmuller S."/>
            <person name="Feldblyum T."/>
            <person name="Hsiao J."/>
            <person name="Zismann V."/>
            <person name="Iobst S."/>
            <person name="de Vazeille A.R."/>
            <person name="Buell C.R."/>
            <person name="Ying K."/>
            <person name="Li Y."/>
            <person name="Lu T."/>
            <person name="Huang Y."/>
            <person name="Zhao Q."/>
            <person name="Feng Q."/>
            <person name="Zhang L."/>
            <person name="Zhu J."/>
            <person name="Weng Q."/>
            <person name="Mu J."/>
            <person name="Lu Y."/>
            <person name="Fan D."/>
            <person name="Liu Y."/>
            <person name="Guan J."/>
            <person name="Zhang Y."/>
            <person name="Yu S."/>
            <person name="Liu X."/>
            <person name="Zhang Y."/>
            <person name="Hong G."/>
            <person name="Han B."/>
            <person name="Choisne N."/>
            <person name="Demange N."/>
            <person name="Orjeda G."/>
            <person name="Samain S."/>
            <person name="Cattolico L."/>
            <person name="Pelletier E."/>
            <person name="Couloux A."/>
            <person name="Segurens B."/>
            <person name="Wincker P."/>
            <person name="D'Hont A."/>
            <person name="Scarpelli C."/>
            <person name="Weissenbach J."/>
            <person name="Salanoubat M."/>
            <person name="Quetier F."/>
            <person name="Yu Y."/>
            <person name="Kim H.R."/>
            <person name="Rambo T."/>
            <person name="Currie J."/>
            <person name="Collura K."/>
            <person name="Luo M."/>
            <person name="Yang T."/>
            <person name="Ammiraju J.S.S."/>
            <person name="Engler F."/>
            <person name="Soderlund C."/>
            <person name="Wing R.A."/>
            <person name="Palmer L.E."/>
            <person name="de la Bastide M."/>
            <person name="Spiegel L."/>
            <person name="Nascimento L."/>
            <person name="Zutavern T."/>
            <person name="O'Shaughnessy A."/>
            <person name="Dike S."/>
            <person name="Dedhia N."/>
            <person name="Preston R."/>
            <person name="Balija V."/>
            <person name="McCombie W.R."/>
            <person name="Chow T."/>
            <person name="Chen H."/>
            <person name="Chung M."/>
            <person name="Chen C."/>
            <person name="Shaw J."/>
            <person name="Wu H."/>
            <person name="Hsiao K."/>
            <person name="Chao Y."/>
            <person name="Chu M."/>
            <person name="Cheng C."/>
            <person name="Hour A."/>
            <person name="Lee P."/>
            <person name="Lin S."/>
            <person name="Lin Y."/>
            <person name="Liou J."/>
            <person name="Liu S."/>
            <person name="Hsing Y."/>
            <person name="Raghuvanshi S."/>
            <person name="Mohanty A."/>
            <person name="Bharti A.K."/>
            <person name="Gaur A."/>
            <person name="Gupta V."/>
            <person name="Kumar D."/>
            <person name="Ravi V."/>
            <person name="Vij S."/>
            <person name="Kapur A."/>
            <person name="Khurana P."/>
            <person name="Khurana P."/>
            <person name="Khurana J.P."/>
            <person name="Tyagi A.K."/>
            <person name="Gaikwad K."/>
            <person name="Singh A."/>
            <person name="Dalal V."/>
            <person name="Srivastava S."/>
            <person name="Dixit A."/>
            <person name="Pal A.K."/>
            <person name="Ghazi I.A."/>
            <person name="Yadav M."/>
            <person name="Pandit A."/>
            <person name="Bhargava A."/>
            <person name="Sureshbabu K."/>
            <person name="Batra K."/>
            <person name="Sharma T.R."/>
            <person name="Mohapatra T."/>
            <person name="Singh N.K."/>
            <person name="Messing J."/>
            <person name="Nelson A.B."/>
            <person name="Fuks G."/>
            <person name="Kavchok S."/>
            <person name="Keizer G."/>
            <person name="Linton E."/>
            <person name="Llaca V."/>
            <person name="Song R."/>
            <person name="Tanyolac B."/>
            <person name="Young S."/>
            <person name="Ho-Il K."/>
            <person name="Hahn J.H."/>
            <person name="Sangsakoo G."/>
            <person name="Vanavichit A."/>
            <person name="de Mattos Luiz.A.T."/>
            <person name="Zimmer P.D."/>
            <person name="Malone G."/>
            <person name="Dellagostin O."/>
            <person name="de Oliveira A.C."/>
            <person name="Bevan M."/>
            <person name="Bancroft I."/>
            <person name="Minx P."/>
            <person name="Cordum H."/>
            <person name="Wilson R."/>
            <person name="Cheng Z."/>
            <person name="Jin W."/>
            <person name="Jiang J."/>
            <person name="Leong S.A."/>
            <person name="Iwama H."/>
            <person name="Gojobori T."/>
            <person name="Itoh T."/>
            <person name="Niimura Y."/>
            <person name="Fujii Y."/>
            <person name="Habara T."/>
            <person name="Sakai H."/>
            <person name="Sato Y."/>
            <person name="Wilson G."/>
            <person name="Kumar K."/>
            <person name="McCouch S."/>
            <person name="Juretic N."/>
            <person name="Hoen D."/>
            <person name="Wright S."/>
            <person name="Bruskiewich R."/>
            <person name="Bureau T."/>
            <person name="Miyao A."/>
            <person name="Hirochika H."/>
            <person name="Nishikawa T."/>
            <person name="Kadowaki K."/>
            <person name="Sugiura M."/>
            <person name="Burr B."/>
            <person name="Sasaki T."/>
        </authorList>
    </citation>
    <scope>NUCLEOTIDE SEQUENCE [LARGE SCALE GENOMIC DNA]</scope>
    <source>
        <strain evidence="3">cv. Nipponbare</strain>
    </source>
</reference>
<feature type="region of interest" description="Disordered" evidence="1">
    <location>
        <begin position="85"/>
        <end position="104"/>
    </location>
</feature>
<name>A0A0P0WG00_ORYSJ</name>
<proteinExistence type="predicted"/>
<dbReference type="AlphaFoldDB" id="A0A0P0WG00"/>
<gene>
    <name evidence="2" type="ordered locus">Os04g0664300</name>
</gene>
<dbReference type="KEGG" id="dosa:Os04g0664300"/>
<dbReference type="Gramene" id="Os04t0664300-01">
    <property type="protein sequence ID" value="Os04t0664300-01"/>
    <property type="gene ID" value="Os04g0664300"/>
</dbReference>
<organism evidence="2 3">
    <name type="scientific">Oryza sativa subsp. japonica</name>
    <name type="common">Rice</name>
    <dbReference type="NCBI Taxonomy" id="39947"/>
    <lineage>
        <taxon>Eukaryota</taxon>
        <taxon>Viridiplantae</taxon>
        <taxon>Streptophyta</taxon>
        <taxon>Embryophyta</taxon>
        <taxon>Tracheophyta</taxon>
        <taxon>Spermatophyta</taxon>
        <taxon>Magnoliopsida</taxon>
        <taxon>Liliopsida</taxon>
        <taxon>Poales</taxon>
        <taxon>Poaceae</taxon>
        <taxon>BOP clade</taxon>
        <taxon>Oryzoideae</taxon>
        <taxon>Oryzeae</taxon>
        <taxon>Oryzinae</taxon>
        <taxon>Oryza</taxon>
        <taxon>Oryza sativa</taxon>
    </lineage>
</organism>